<dbReference type="Proteomes" id="UP000555411">
    <property type="component" value="Unassembled WGS sequence"/>
</dbReference>
<evidence type="ECO:0000313" key="3">
    <source>
        <dbReference type="Proteomes" id="UP000555411"/>
    </source>
</evidence>
<keyword evidence="3" id="KW-1185">Reference proteome</keyword>
<evidence type="ECO:0000256" key="1">
    <source>
        <dbReference type="SAM" id="MobiDB-lite"/>
    </source>
</evidence>
<dbReference type="AlphaFoldDB" id="A0A842IAA0"/>
<organism evidence="2 3">
    <name type="scientific">Paragemmobacter straminiformis</name>
    <dbReference type="NCBI Taxonomy" id="2045119"/>
    <lineage>
        <taxon>Bacteria</taxon>
        <taxon>Pseudomonadati</taxon>
        <taxon>Pseudomonadota</taxon>
        <taxon>Alphaproteobacteria</taxon>
        <taxon>Rhodobacterales</taxon>
        <taxon>Paracoccaceae</taxon>
        <taxon>Paragemmobacter</taxon>
    </lineage>
</organism>
<feature type="compositionally biased region" description="Polar residues" evidence="1">
    <location>
        <begin position="109"/>
        <end position="128"/>
    </location>
</feature>
<feature type="region of interest" description="Disordered" evidence="1">
    <location>
        <begin position="99"/>
        <end position="128"/>
    </location>
</feature>
<sequence length="128" mass="13454">MTTLANTKTNSTDPRIANALDRLATMMAADEKRKLKEHSAQRKAVLAAFEAWLDRARLADRQAFLETLAARSTGTAATRIAGFAERMVEGAEAMPAALGSSIERAPVPSVQSGPNGGAQSPKTTSAAN</sequence>
<gene>
    <name evidence="2" type="ORF">H7F16_13460</name>
</gene>
<name>A0A842IAA0_9RHOB</name>
<proteinExistence type="predicted"/>
<evidence type="ECO:0000313" key="2">
    <source>
        <dbReference type="EMBL" id="MBC2836521.1"/>
    </source>
</evidence>
<dbReference type="RefSeq" id="WP_185798149.1">
    <property type="nucleotide sequence ID" value="NZ_JACLQD010000004.1"/>
</dbReference>
<reference evidence="2 3" key="1">
    <citation type="journal article" date="2017" name="Int. J. Syst. Evol. Microbiol.">
        <title>Gemmobacter straminiformis sp. nov., isolated from an artificial fountain.</title>
        <authorList>
            <person name="Kang J.Y."/>
            <person name="Kim M.J."/>
            <person name="Chun J."/>
            <person name="Son K.P."/>
            <person name="Jahng K.Y."/>
        </authorList>
    </citation>
    <scope>NUCLEOTIDE SEQUENCE [LARGE SCALE GENOMIC DNA]</scope>
    <source>
        <strain evidence="2 3">CAM-8</strain>
    </source>
</reference>
<protein>
    <submittedName>
        <fullName evidence="2">Uncharacterized protein</fullName>
    </submittedName>
</protein>
<dbReference type="EMBL" id="JACLQD010000004">
    <property type="protein sequence ID" value="MBC2836521.1"/>
    <property type="molecule type" value="Genomic_DNA"/>
</dbReference>
<accession>A0A842IAA0</accession>
<comment type="caution">
    <text evidence="2">The sequence shown here is derived from an EMBL/GenBank/DDBJ whole genome shotgun (WGS) entry which is preliminary data.</text>
</comment>